<protein>
    <recommendedName>
        <fullName evidence="2">DUF507 domain-containing protein</fullName>
    </recommendedName>
</protein>
<evidence type="ECO:0000313" key="1">
    <source>
        <dbReference type="EMBL" id="VAX22381.1"/>
    </source>
</evidence>
<dbReference type="AlphaFoldDB" id="A0A3B1C6W7"/>
<proteinExistence type="predicted"/>
<reference evidence="1" key="1">
    <citation type="submission" date="2018-06" db="EMBL/GenBank/DDBJ databases">
        <authorList>
            <person name="Zhirakovskaya E."/>
        </authorList>
    </citation>
    <scope>NUCLEOTIDE SEQUENCE</scope>
</reference>
<sequence length="93" mass="10756">MRLRKEMIEYLAGRIIDVLEEKEVIDTGDEQESVSATVSGIITRDLQVEDELNDEVKVILEKMGDEIDSANINYRKMFQMVKQKLARERGLIL</sequence>
<gene>
    <name evidence="1" type="ORF">MNBD_NITROSPINAE03-303</name>
</gene>
<dbReference type="Pfam" id="PF04368">
    <property type="entry name" value="DUF507"/>
    <property type="match status" value="1"/>
</dbReference>
<dbReference type="InterPro" id="IPR007463">
    <property type="entry name" value="DUF507"/>
</dbReference>
<evidence type="ECO:0008006" key="2">
    <source>
        <dbReference type="Google" id="ProtNLM"/>
    </source>
</evidence>
<name>A0A3B1C6W7_9ZZZZ</name>
<organism evidence="1">
    <name type="scientific">hydrothermal vent metagenome</name>
    <dbReference type="NCBI Taxonomy" id="652676"/>
    <lineage>
        <taxon>unclassified sequences</taxon>
        <taxon>metagenomes</taxon>
        <taxon>ecological metagenomes</taxon>
    </lineage>
</organism>
<dbReference type="EMBL" id="UOGB01000236">
    <property type="protein sequence ID" value="VAX22381.1"/>
    <property type="molecule type" value="Genomic_DNA"/>
</dbReference>
<accession>A0A3B1C6W7</accession>